<dbReference type="Proteomes" id="UP000732377">
    <property type="component" value="Unassembled WGS sequence"/>
</dbReference>
<dbReference type="NCBIfam" id="TIGR00750">
    <property type="entry name" value="lao"/>
    <property type="match status" value="1"/>
</dbReference>
<organism evidence="8 9">
    <name type="scientific">Symbiobacterium thermophilum</name>
    <dbReference type="NCBI Taxonomy" id="2734"/>
    <lineage>
        <taxon>Bacteria</taxon>
        <taxon>Bacillati</taxon>
        <taxon>Bacillota</taxon>
        <taxon>Clostridia</taxon>
        <taxon>Eubacteriales</taxon>
        <taxon>Symbiobacteriaceae</taxon>
        <taxon>Symbiobacterium</taxon>
    </lineage>
</organism>
<dbReference type="GO" id="GO:0003924">
    <property type="term" value="F:GTPase activity"/>
    <property type="evidence" value="ECO:0007669"/>
    <property type="project" value="InterPro"/>
</dbReference>
<feature type="region of interest" description="Disordered" evidence="6">
    <location>
        <begin position="224"/>
        <end position="260"/>
    </location>
</feature>
<dbReference type="SMART" id="SM00382">
    <property type="entry name" value="AAA"/>
    <property type="match status" value="1"/>
</dbReference>
<name>A0A953I2E6_SYMTR</name>
<evidence type="ECO:0000256" key="2">
    <source>
        <dbReference type="ARBA" id="ARBA00022741"/>
    </source>
</evidence>
<evidence type="ECO:0000313" key="8">
    <source>
        <dbReference type="EMBL" id="MBY6275731.1"/>
    </source>
</evidence>
<dbReference type="InterPro" id="IPR027417">
    <property type="entry name" value="P-loop_NTPase"/>
</dbReference>
<comment type="caution">
    <text evidence="8">The sequence shown here is derived from an EMBL/GenBank/DDBJ whole genome shotgun (WGS) entry which is preliminary data.</text>
</comment>
<evidence type="ECO:0000256" key="6">
    <source>
        <dbReference type="SAM" id="MobiDB-lite"/>
    </source>
</evidence>
<dbReference type="Pfam" id="PF03308">
    <property type="entry name" value="MeaB"/>
    <property type="match status" value="2"/>
</dbReference>
<dbReference type="Gene3D" id="3.40.50.300">
    <property type="entry name" value="P-loop containing nucleotide triphosphate hydrolases"/>
    <property type="match status" value="2"/>
</dbReference>
<evidence type="ECO:0000256" key="5">
    <source>
        <dbReference type="ARBA" id="ARBA00023186"/>
    </source>
</evidence>
<dbReference type="InterPro" id="IPR003593">
    <property type="entry name" value="AAA+_ATPase"/>
</dbReference>
<sequence>MRPEDRAVELFARLRSGDRRALARAITWIENGDEEAAALLRLVYPLTGRAHVVGVTGPPGAGKSTLVDRLAAEQRARGRTVAIVAVDPTSPFSGGAILGDRIRMQRTLTDPGVFMRSLAARGHLGGLSPATGEVVSVLDAFGFDVILVETVGAGQSEVEIMALAHTTCVVVVPGLGDEIQAIKAGILEIGDVFVCNKADRDGADRTVSEIEMMLDLGHMGRPGINRWPAGEDGNRNADAAAAGDRALSQDGAGPSLPPGAEEALRRLDRTGHHSAEELRYAARFMTRAAAHAAARHGTARPGDVSWRPPVVKTVAKDGQGVDAVVDRLDEHLAFLRETGRWEARREQDAAQRLQELVGQRAARATLERARAAGDFEELVRQVAERRLDPYTAAEEIMRNHWGR</sequence>
<feature type="domain" description="AAA+ ATPase" evidence="7">
    <location>
        <begin position="49"/>
        <end position="193"/>
    </location>
</feature>
<dbReference type="RefSeq" id="WP_273378637.1">
    <property type="nucleotide sequence ID" value="NZ_PIUK01000037.1"/>
</dbReference>
<dbReference type="PANTHER" id="PTHR43087">
    <property type="entry name" value="LYSINE/ARGININE/ORNITHINE TRANSPORT SYSTEM KINASE"/>
    <property type="match status" value="1"/>
</dbReference>
<reference evidence="8" key="1">
    <citation type="submission" date="2017-11" db="EMBL/GenBank/DDBJ databases">
        <title>Three new genomes from thermophilic consortium.</title>
        <authorList>
            <person name="Quaggio R."/>
            <person name="Amgarten D."/>
            <person name="Setubal J.C."/>
        </authorList>
    </citation>
    <scope>NUCLEOTIDE SEQUENCE</scope>
    <source>
        <strain evidence="8">ZCTH01-B2</strain>
    </source>
</reference>
<proteinExistence type="inferred from homology"/>
<dbReference type="InterPro" id="IPR005129">
    <property type="entry name" value="GTPase_ArgK"/>
</dbReference>
<evidence type="ECO:0000256" key="3">
    <source>
        <dbReference type="ARBA" id="ARBA00022801"/>
    </source>
</evidence>
<dbReference type="Gene3D" id="1.20.5.170">
    <property type="match status" value="1"/>
</dbReference>
<accession>A0A953I2E6</accession>
<evidence type="ECO:0000259" key="7">
    <source>
        <dbReference type="SMART" id="SM00382"/>
    </source>
</evidence>
<dbReference type="CDD" id="cd03114">
    <property type="entry name" value="MMAA-like"/>
    <property type="match status" value="1"/>
</dbReference>
<dbReference type="PANTHER" id="PTHR43087:SF1">
    <property type="entry name" value="LAO_AO TRANSPORT SYSTEM ATPASE"/>
    <property type="match status" value="1"/>
</dbReference>
<dbReference type="InterPro" id="IPR052040">
    <property type="entry name" value="GTPase/Isobutyryl-CoA_mutase"/>
</dbReference>
<keyword evidence="2" id="KW-0547">Nucleotide-binding</keyword>
<evidence type="ECO:0000256" key="1">
    <source>
        <dbReference type="ARBA" id="ARBA00009625"/>
    </source>
</evidence>
<evidence type="ECO:0000256" key="4">
    <source>
        <dbReference type="ARBA" id="ARBA00023134"/>
    </source>
</evidence>
<keyword evidence="3" id="KW-0378">Hydrolase</keyword>
<keyword evidence="5" id="KW-0143">Chaperone</keyword>
<protein>
    <submittedName>
        <fullName evidence="8">Methylmalonyl Co-A mutase-associated GTPase MeaB</fullName>
    </submittedName>
</protein>
<evidence type="ECO:0000313" key="9">
    <source>
        <dbReference type="Proteomes" id="UP000732377"/>
    </source>
</evidence>
<comment type="similarity">
    <text evidence="1">Belongs to the SIMIBI class G3E GTPase family. ArgK/MeaB subfamily.</text>
</comment>
<dbReference type="GO" id="GO:0005525">
    <property type="term" value="F:GTP binding"/>
    <property type="evidence" value="ECO:0007669"/>
    <property type="project" value="UniProtKB-KW"/>
</dbReference>
<dbReference type="EMBL" id="PIUK01000037">
    <property type="protein sequence ID" value="MBY6275731.1"/>
    <property type="molecule type" value="Genomic_DNA"/>
</dbReference>
<dbReference type="SUPFAM" id="SSF52540">
    <property type="entry name" value="P-loop containing nucleoside triphosphate hydrolases"/>
    <property type="match status" value="1"/>
</dbReference>
<gene>
    <name evidence="8" type="ORF">CWE10_05830</name>
</gene>
<feature type="compositionally biased region" description="Low complexity" evidence="6">
    <location>
        <begin position="236"/>
        <end position="246"/>
    </location>
</feature>
<dbReference type="AlphaFoldDB" id="A0A953I2E6"/>
<keyword evidence="4" id="KW-0342">GTP-binding</keyword>